<sequence>MPKNNTNLETQKSHVPTEPDSSLKGTLIFTMFVGLFIVGSWSAIFFLFLNRM</sequence>
<evidence type="ECO:0000256" key="2">
    <source>
        <dbReference type="SAM" id="Phobius"/>
    </source>
</evidence>
<reference evidence="3 4" key="1">
    <citation type="journal article" date="2017" name="Genome Announc.">
        <title>Draft Genome Sequences of Four Alkaliphilic Bacteria Belonging to the Anaerobacillus Genus.</title>
        <authorList>
            <person name="Bassil N.M."/>
            <person name="Lloyd J.R."/>
        </authorList>
    </citation>
    <scope>NUCLEOTIDE SEQUENCE [LARGE SCALE GENOMIC DNA]</scope>
    <source>
        <strain evidence="3 4">NB2006</strain>
    </source>
</reference>
<evidence type="ECO:0000256" key="1">
    <source>
        <dbReference type="SAM" id="MobiDB-lite"/>
    </source>
</evidence>
<protein>
    <submittedName>
        <fullName evidence="3">Cytochrome c oxidase subunit 2A</fullName>
    </submittedName>
</protein>
<keyword evidence="2" id="KW-0812">Transmembrane</keyword>
<keyword evidence="2" id="KW-0472">Membrane</keyword>
<reference evidence="3 4" key="2">
    <citation type="journal article" date="2019" name="Int. J. Syst. Evol. Microbiol.">
        <title>Anaerobacillus isosaccharinicus sp. nov., an alkaliphilic bacterium which degrades isosaccharinic acid.</title>
        <authorList>
            <person name="Bassil N.M."/>
            <person name="Lloyd J.R."/>
        </authorList>
    </citation>
    <scope>NUCLEOTIDE SEQUENCE [LARGE SCALE GENOMIC DNA]</scope>
    <source>
        <strain evidence="3 4">NB2006</strain>
    </source>
</reference>
<evidence type="ECO:0000313" key="3">
    <source>
        <dbReference type="EMBL" id="QOY37769.1"/>
    </source>
</evidence>
<dbReference type="RefSeq" id="WP_108721317.1">
    <property type="nucleotide sequence ID" value="NZ_CP063356.2"/>
</dbReference>
<feature type="region of interest" description="Disordered" evidence="1">
    <location>
        <begin position="1"/>
        <end position="21"/>
    </location>
</feature>
<dbReference type="KEGG" id="aia:AWH56_009380"/>
<evidence type="ECO:0000313" key="4">
    <source>
        <dbReference type="Proteomes" id="UP000180175"/>
    </source>
</evidence>
<dbReference type="AlphaFoldDB" id="A0A7S7LB34"/>
<dbReference type="EMBL" id="CP063356">
    <property type="protein sequence ID" value="QOY37769.1"/>
    <property type="molecule type" value="Genomic_DNA"/>
</dbReference>
<name>A0A7S7LB34_9BACI</name>
<feature type="compositionally biased region" description="Polar residues" evidence="1">
    <location>
        <begin position="1"/>
        <end position="10"/>
    </location>
</feature>
<dbReference type="Proteomes" id="UP000180175">
    <property type="component" value="Chromosome"/>
</dbReference>
<organism evidence="3 4">
    <name type="scientific">Anaerobacillus isosaccharinicus</name>
    <dbReference type="NCBI Taxonomy" id="1532552"/>
    <lineage>
        <taxon>Bacteria</taxon>
        <taxon>Bacillati</taxon>
        <taxon>Bacillota</taxon>
        <taxon>Bacilli</taxon>
        <taxon>Bacillales</taxon>
        <taxon>Bacillaceae</taxon>
        <taxon>Anaerobacillus</taxon>
    </lineage>
</organism>
<gene>
    <name evidence="3" type="ORF">AWH56_009380</name>
</gene>
<keyword evidence="2" id="KW-1133">Transmembrane helix</keyword>
<proteinExistence type="predicted"/>
<accession>A0A7S7LB34</accession>
<feature type="transmembrane region" description="Helical" evidence="2">
    <location>
        <begin position="27"/>
        <end position="49"/>
    </location>
</feature>
<dbReference type="OrthoDB" id="2418411at2"/>
<keyword evidence="4" id="KW-1185">Reference proteome</keyword>